<evidence type="ECO:0000256" key="1">
    <source>
        <dbReference type="SAM" id="Phobius"/>
    </source>
</evidence>
<reference evidence="3" key="1">
    <citation type="journal article" date="2019" name="Environ. Microbiol.">
        <title>Fungal ecological strategies reflected in gene transcription - a case study of two litter decomposers.</title>
        <authorList>
            <person name="Barbi F."/>
            <person name="Kohler A."/>
            <person name="Barry K."/>
            <person name="Baskaran P."/>
            <person name="Daum C."/>
            <person name="Fauchery L."/>
            <person name="Ihrmark K."/>
            <person name="Kuo A."/>
            <person name="LaButti K."/>
            <person name="Lipzen A."/>
            <person name="Morin E."/>
            <person name="Grigoriev I.V."/>
            <person name="Henrissat B."/>
            <person name="Lindahl B."/>
            <person name="Martin F."/>
        </authorList>
    </citation>
    <scope>NUCLEOTIDE SEQUENCE</scope>
    <source>
        <strain evidence="3">JB14</strain>
    </source>
</reference>
<sequence>MSSQIAPTHLVQVCFIILSLPTRSEGNQIVHSFIWVQAQGDPSNAKRTLNIALRLSLSFCVGVVVGGLFCGSLFPLLIDLDLMTDGIAGVIHYVSSLRFQDWLAFYVVSLLTFIEFRLRAQCIRVV</sequence>
<keyword evidence="1" id="KW-1133">Transmembrane helix</keyword>
<dbReference type="Proteomes" id="UP000799118">
    <property type="component" value="Unassembled WGS sequence"/>
</dbReference>
<protein>
    <submittedName>
        <fullName evidence="3">Uncharacterized protein</fullName>
    </submittedName>
</protein>
<name>A0A6A4HFX3_9AGAR</name>
<dbReference type="AlphaFoldDB" id="A0A6A4HFX3"/>
<evidence type="ECO:0000256" key="2">
    <source>
        <dbReference type="SAM" id="SignalP"/>
    </source>
</evidence>
<accession>A0A6A4HFX3</accession>
<feature type="chain" id="PRO_5025327960" evidence="2">
    <location>
        <begin position="27"/>
        <end position="126"/>
    </location>
</feature>
<evidence type="ECO:0000313" key="4">
    <source>
        <dbReference type="Proteomes" id="UP000799118"/>
    </source>
</evidence>
<proteinExistence type="predicted"/>
<feature type="signal peptide" evidence="2">
    <location>
        <begin position="1"/>
        <end position="26"/>
    </location>
</feature>
<organism evidence="3 4">
    <name type="scientific">Gymnopus androsaceus JB14</name>
    <dbReference type="NCBI Taxonomy" id="1447944"/>
    <lineage>
        <taxon>Eukaryota</taxon>
        <taxon>Fungi</taxon>
        <taxon>Dikarya</taxon>
        <taxon>Basidiomycota</taxon>
        <taxon>Agaricomycotina</taxon>
        <taxon>Agaricomycetes</taxon>
        <taxon>Agaricomycetidae</taxon>
        <taxon>Agaricales</taxon>
        <taxon>Marasmiineae</taxon>
        <taxon>Omphalotaceae</taxon>
        <taxon>Gymnopus</taxon>
    </lineage>
</organism>
<gene>
    <name evidence="3" type="ORF">BT96DRAFT_996463</name>
</gene>
<keyword evidence="1" id="KW-0472">Membrane</keyword>
<feature type="transmembrane region" description="Helical" evidence="1">
    <location>
        <begin position="90"/>
        <end position="114"/>
    </location>
</feature>
<keyword evidence="1" id="KW-0812">Transmembrane</keyword>
<dbReference type="EMBL" id="ML769509">
    <property type="protein sequence ID" value="KAE9396690.1"/>
    <property type="molecule type" value="Genomic_DNA"/>
</dbReference>
<keyword evidence="4" id="KW-1185">Reference proteome</keyword>
<evidence type="ECO:0000313" key="3">
    <source>
        <dbReference type="EMBL" id="KAE9396690.1"/>
    </source>
</evidence>
<feature type="transmembrane region" description="Helical" evidence="1">
    <location>
        <begin position="55"/>
        <end position="78"/>
    </location>
</feature>
<keyword evidence="2" id="KW-0732">Signal</keyword>